<keyword evidence="2" id="KW-1185">Reference proteome</keyword>
<protein>
    <submittedName>
        <fullName evidence="1">Uncharacterized protein</fullName>
    </submittedName>
</protein>
<dbReference type="AlphaFoldDB" id="A0A392UMI6"/>
<reference evidence="1 2" key="1">
    <citation type="journal article" date="2018" name="Front. Plant Sci.">
        <title>Red Clover (Trifolium pratense) and Zigzag Clover (T. medium) - A Picture of Genomic Similarities and Differences.</title>
        <authorList>
            <person name="Dluhosova J."/>
            <person name="Istvanek J."/>
            <person name="Nedelnik J."/>
            <person name="Repkova J."/>
        </authorList>
    </citation>
    <scope>NUCLEOTIDE SEQUENCE [LARGE SCALE GENOMIC DNA]</scope>
    <source>
        <strain evidence="2">cv. 10/8</strain>
        <tissue evidence="1">Leaf</tissue>
    </source>
</reference>
<feature type="non-terminal residue" evidence="1">
    <location>
        <position position="1"/>
    </location>
</feature>
<accession>A0A392UMI6</accession>
<dbReference type="Proteomes" id="UP000265520">
    <property type="component" value="Unassembled WGS sequence"/>
</dbReference>
<evidence type="ECO:0000313" key="2">
    <source>
        <dbReference type="Proteomes" id="UP000265520"/>
    </source>
</evidence>
<organism evidence="1 2">
    <name type="scientific">Trifolium medium</name>
    <dbReference type="NCBI Taxonomy" id="97028"/>
    <lineage>
        <taxon>Eukaryota</taxon>
        <taxon>Viridiplantae</taxon>
        <taxon>Streptophyta</taxon>
        <taxon>Embryophyta</taxon>
        <taxon>Tracheophyta</taxon>
        <taxon>Spermatophyta</taxon>
        <taxon>Magnoliopsida</taxon>
        <taxon>eudicotyledons</taxon>
        <taxon>Gunneridae</taxon>
        <taxon>Pentapetalae</taxon>
        <taxon>rosids</taxon>
        <taxon>fabids</taxon>
        <taxon>Fabales</taxon>
        <taxon>Fabaceae</taxon>
        <taxon>Papilionoideae</taxon>
        <taxon>50 kb inversion clade</taxon>
        <taxon>NPAAA clade</taxon>
        <taxon>Hologalegina</taxon>
        <taxon>IRL clade</taxon>
        <taxon>Trifolieae</taxon>
        <taxon>Trifolium</taxon>
    </lineage>
</organism>
<sequence>FRWPLSDQTRETAKKSRKFLGSKQLAATVVAERPAARGSEQGRLVATCQQTLW</sequence>
<name>A0A392UMI6_9FABA</name>
<evidence type="ECO:0000313" key="1">
    <source>
        <dbReference type="EMBL" id="MCI74781.1"/>
    </source>
</evidence>
<dbReference type="EMBL" id="LXQA010867649">
    <property type="protein sequence ID" value="MCI74781.1"/>
    <property type="molecule type" value="Genomic_DNA"/>
</dbReference>
<proteinExistence type="predicted"/>
<comment type="caution">
    <text evidence="1">The sequence shown here is derived from an EMBL/GenBank/DDBJ whole genome shotgun (WGS) entry which is preliminary data.</text>
</comment>